<evidence type="ECO:0000256" key="2">
    <source>
        <dbReference type="ARBA" id="ARBA00004429"/>
    </source>
</evidence>
<evidence type="ECO:0000259" key="19">
    <source>
        <dbReference type="PROSITE" id="PS50110"/>
    </source>
</evidence>
<dbReference type="SUPFAM" id="SSF47384">
    <property type="entry name" value="Homodimeric domain of signal transducing histidine kinase"/>
    <property type="match status" value="1"/>
</dbReference>
<feature type="domain" description="Histidine kinase" evidence="18">
    <location>
        <begin position="486"/>
        <end position="703"/>
    </location>
</feature>
<keyword evidence="11" id="KW-1133">Transmembrane helix</keyword>
<reference evidence="21 22" key="1">
    <citation type="submission" date="2023-09" db="EMBL/GenBank/DDBJ databases">
        <authorList>
            <person name="Rey-Velasco X."/>
        </authorList>
    </citation>
    <scope>NUCLEOTIDE SEQUENCE [LARGE SCALE GENOMIC DNA]</scope>
    <source>
        <strain evidence="21 22">W431</strain>
    </source>
</reference>
<keyword evidence="7" id="KW-0808">Transferase</keyword>
<dbReference type="SUPFAM" id="SSF55874">
    <property type="entry name" value="ATPase domain of HSP90 chaperone/DNA topoisomerase II/histidine kinase"/>
    <property type="match status" value="1"/>
</dbReference>
<dbReference type="SMART" id="SM00388">
    <property type="entry name" value="HisKA"/>
    <property type="match status" value="1"/>
</dbReference>
<feature type="repeat" description="TPR" evidence="16">
    <location>
        <begin position="230"/>
        <end position="263"/>
    </location>
</feature>
<dbReference type="Pfam" id="PF02518">
    <property type="entry name" value="HATPase_c"/>
    <property type="match status" value="1"/>
</dbReference>
<dbReference type="InterPro" id="IPR036641">
    <property type="entry name" value="HPT_dom_sf"/>
</dbReference>
<feature type="repeat" description="TPR" evidence="16">
    <location>
        <begin position="110"/>
        <end position="143"/>
    </location>
</feature>
<dbReference type="PRINTS" id="PR00344">
    <property type="entry name" value="BCTRLSENSOR"/>
</dbReference>
<dbReference type="EC" id="2.7.13.3" evidence="3"/>
<comment type="caution">
    <text evidence="21">The sequence shown here is derived from an EMBL/GenBank/DDBJ whole genome shotgun (WGS) entry which is preliminary data.</text>
</comment>
<keyword evidence="16" id="KW-0802">TPR repeat</keyword>
<keyword evidence="9" id="KW-0418">Kinase</keyword>
<dbReference type="InterPro" id="IPR011006">
    <property type="entry name" value="CheY-like_superfamily"/>
</dbReference>
<dbReference type="PROSITE" id="PS50293">
    <property type="entry name" value="TPR_REGION"/>
    <property type="match status" value="1"/>
</dbReference>
<dbReference type="Gene3D" id="1.20.120.160">
    <property type="entry name" value="HPT domain"/>
    <property type="match status" value="1"/>
</dbReference>
<dbReference type="PROSITE" id="PS50110">
    <property type="entry name" value="RESPONSE_REGULATORY"/>
    <property type="match status" value="1"/>
</dbReference>
<dbReference type="PROSITE" id="PS50109">
    <property type="entry name" value="HIS_KIN"/>
    <property type="match status" value="1"/>
</dbReference>
<dbReference type="InterPro" id="IPR019734">
    <property type="entry name" value="TPR_rpt"/>
</dbReference>
<evidence type="ECO:0000256" key="8">
    <source>
        <dbReference type="ARBA" id="ARBA00022692"/>
    </source>
</evidence>
<dbReference type="InterPro" id="IPR036890">
    <property type="entry name" value="HATPase_C_sf"/>
</dbReference>
<dbReference type="CDD" id="cd16922">
    <property type="entry name" value="HATPase_EvgS-ArcB-TorS-like"/>
    <property type="match status" value="1"/>
</dbReference>
<dbReference type="SUPFAM" id="SSF52172">
    <property type="entry name" value="CheY-like"/>
    <property type="match status" value="1"/>
</dbReference>
<dbReference type="SMART" id="SM00028">
    <property type="entry name" value="TPR"/>
    <property type="match status" value="5"/>
</dbReference>
<dbReference type="Pfam" id="PF00072">
    <property type="entry name" value="Response_reg"/>
    <property type="match status" value="1"/>
</dbReference>
<evidence type="ECO:0000256" key="7">
    <source>
        <dbReference type="ARBA" id="ARBA00022679"/>
    </source>
</evidence>
<dbReference type="PROSITE" id="PS50894">
    <property type="entry name" value="HPT"/>
    <property type="match status" value="1"/>
</dbReference>
<feature type="coiled-coil region" evidence="17">
    <location>
        <begin position="378"/>
        <end position="417"/>
    </location>
</feature>
<comment type="subcellular location">
    <subcellularLocation>
        <location evidence="2">Cell inner membrane</location>
        <topology evidence="2">Multi-pass membrane protein</topology>
    </subcellularLocation>
</comment>
<keyword evidence="12" id="KW-0902">Two-component regulatory system</keyword>
<evidence type="ECO:0000256" key="14">
    <source>
        <dbReference type="PROSITE-ProRule" id="PRU00110"/>
    </source>
</evidence>
<keyword evidence="6 15" id="KW-0597">Phosphoprotein</keyword>
<evidence type="ECO:0000256" key="13">
    <source>
        <dbReference type="ARBA" id="ARBA00023136"/>
    </source>
</evidence>
<dbReference type="Pfam" id="PF13374">
    <property type="entry name" value="TPR_10"/>
    <property type="match status" value="1"/>
</dbReference>
<dbReference type="InterPro" id="IPR008207">
    <property type="entry name" value="Sig_transdc_His_kin_Hpt_dom"/>
</dbReference>
<evidence type="ECO:0000313" key="21">
    <source>
        <dbReference type="EMBL" id="MDT0602606.1"/>
    </source>
</evidence>
<feature type="domain" description="Response regulatory" evidence="19">
    <location>
        <begin position="735"/>
        <end position="849"/>
    </location>
</feature>
<keyword evidence="4" id="KW-1003">Cell membrane</keyword>
<gene>
    <name evidence="21" type="ORF">RM573_03270</name>
</gene>
<evidence type="ECO:0000256" key="11">
    <source>
        <dbReference type="ARBA" id="ARBA00022989"/>
    </source>
</evidence>
<dbReference type="Gene3D" id="1.10.287.130">
    <property type="match status" value="1"/>
</dbReference>
<dbReference type="PANTHER" id="PTHR43047">
    <property type="entry name" value="TWO-COMPONENT HISTIDINE PROTEIN KINASE"/>
    <property type="match status" value="1"/>
</dbReference>
<dbReference type="InterPro" id="IPR003661">
    <property type="entry name" value="HisK_dim/P_dom"/>
</dbReference>
<keyword evidence="10" id="KW-0067">ATP-binding</keyword>
<keyword evidence="5" id="KW-0997">Cell inner membrane</keyword>
<dbReference type="InterPro" id="IPR036097">
    <property type="entry name" value="HisK_dim/P_sf"/>
</dbReference>
<dbReference type="CDD" id="cd17546">
    <property type="entry name" value="REC_hyHK_CKI1_RcsC-like"/>
    <property type="match status" value="1"/>
</dbReference>
<comment type="catalytic activity">
    <reaction evidence="1">
        <text>ATP + protein L-histidine = ADP + protein N-phospho-L-histidine.</text>
        <dbReference type="EC" id="2.7.13.3"/>
    </reaction>
</comment>
<dbReference type="InterPro" id="IPR001789">
    <property type="entry name" value="Sig_transdc_resp-reg_receiver"/>
</dbReference>
<dbReference type="Pfam" id="PF13424">
    <property type="entry name" value="TPR_12"/>
    <property type="match status" value="2"/>
</dbReference>
<dbReference type="InterPro" id="IPR005467">
    <property type="entry name" value="His_kinase_dom"/>
</dbReference>
<evidence type="ECO:0000256" key="3">
    <source>
        <dbReference type="ARBA" id="ARBA00012438"/>
    </source>
</evidence>
<dbReference type="InterPro" id="IPR003594">
    <property type="entry name" value="HATPase_dom"/>
</dbReference>
<evidence type="ECO:0000256" key="6">
    <source>
        <dbReference type="ARBA" id="ARBA00022553"/>
    </source>
</evidence>
<dbReference type="SUPFAM" id="SSF47226">
    <property type="entry name" value="Histidine-containing phosphotransfer domain, HPT domain"/>
    <property type="match status" value="1"/>
</dbReference>
<keyword evidence="22" id="KW-1185">Reference proteome</keyword>
<dbReference type="Gene3D" id="1.25.40.10">
    <property type="entry name" value="Tetratricopeptide repeat domain"/>
    <property type="match status" value="2"/>
</dbReference>
<keyword evidence="8" id="KW-0812">Transmembrane</keyword>
<dbReference type="SUPFAM" id="SSF48452">
    <property type="entry name" value="TPR-like"/>
    <property type="match status" value="2"/>
</dbReference>
<keyword evidence="10" id="KW-0547">Nucleotide-binding</keyword>
<evidence type="ECO:0000313" key="22">
    <source>
        <dbReference type="Proteomes" id="UP001266357"/>
    </source>
</evidence>
<evidence type="ECO:0000256" key="5">
    <source>
        <dbReference type="ARBA" id="ARBA00022519"/>
    </source>
</evidence>
<dbReference type="SMART" id="SM00448">
    <property type="entry name" value="REC"/>
    <property type="match status" value="1"/>
</dbReference>
<keyword evidence="13" id="KW-0472">Membrane</keyword>
<evidence type="ECO:0000256" key="12">
    <source>
        <dbReference type="ARBA" id="ARBA00023012"/>
    </source>
</evidence>
<evidence type="ECO:0000256" key="10">
    <source>
        <dbReference type="ARBA" id="ARBA00022840"/>
    </source>
</evidence>
<dbReference type="Gene3D" id="3.40.50.2300">
    <property type="match status" value="1"/>
</dbReference>
<dbReference type="SMART" id="SM00387">
    <property type="entry name" value="HATPase_c"/>
    <property type="match status" value="1"/>
</dbReference>
<proteinExistence type="predicted"/>
<evidence type="ECO:0000256" key="16">
    <source>
        <dbReference type="PROSITE-ProRule" id="PRU00339"/>
    </source>
</evidence>
<evidence type="ECO:0000256" key="1">
    <source>
        <dbReference type="ARBA" id="ARBA00000085"/>
    </source>
</evidence>
<evidence type="ECO:0000256" key="17">
    <source>
        <dbReference type="SAM" id="Coils"/>
    </source>
</evidence>
<dbReference type="InterPro" id="IPR004358">
    <property type="entry name" value="Sig_transdc_His_kin-like_C"/>
</dbReference>
<feature type="modified residue" description="4-aspartylphosphate" evidence="15">
    <location>
        <position position="784"/>
    </location>
</feature>
<evidence type="ECO:0000256" key="9">
    <source>
        <dbReference type="ARBA" id="ARBA00022777"/>
    </source>
</evidence>
<dbReference type="RefSeq" id="WP_311577159.1">
    <property type="nucleotide sequence ID" value="NZ_JAVRIF010000001.1"/>
</dbReference>
<evidence type="ECO:0000256" key="15">
    <source>
        <dbReference type="PROSITE-ProRule" id="PRU00169"/>
    </source>
</evidence>
<dbReference type="InterPro" id="IPR011990">
    <property type="entry name" value="TPR-like_helical_dom_sf"/>
</dbReference>
<protein>
    <recommendedName>
        <fullName evidence="3">histidine kinase</fullName>
        <ecNumber evidence="3">2.7.13.3</ecNumber>
    </recommendedName>
</protein>
<accession>A0ABU2ZXE8</accession>
<dbReference type="Pfam" id="PF00512">
    <property type="entry name" value="HisKA"/>
    <property type="match status" value="1"/>
</dbReference>
<evidence type="ECO:0000259" key="20">
    <source>
        <dbReference type="PROSITE" id="PS50894"/>
    </source>
</evidence>
<name>A0ABU2ZXE8_9GAMM</name>
<dbReference type="EMBL" id="JAVRIF010000001">
    <property type="protein sequence ID" value="MDT0602606.1"/>
    <property type="molecule type" value="Genomic_DNA"/>
</dbReference>
<evidence type="ECO:0000259" key="18">
    <source>
        <dbReference type="PROSITE" id="PS50109"/>
    </source>
</evidence>
<dbReference type="PROSITE" id="PS50005">
    <property type="entry name" value="TPR"/>
    <property type="match status" value="2"/>
</dbReference>
<evidence type="ECO:0000256" key="4">
    <source>
        <dbReference type="ARBA" id="ARBA00022475"/>
    </source>
</evidence>
<dbReference type="Pfam" id="PF01627">
    <property type="entry name" value="Hpt"/>
    <property type="match status" value="1"/>
</dbReference>
<feature type="modified residue" description="Phosphohistidine" evidence="14">
    <location>
        <position position="902"/>
    </location>
</feature>
<keyword evidence="17" id="KW-0175">Coiled coil</keyword>
<dbReference type="CDD" id="cd00088">
    <property type="entry name" value="HPT"/>
    <property type="match status" value="1"/>
</dbReference>
<dbReference type="CDD" id="cd00082">
    <property type="entry name" value="HisKA"/>
    <property type="match status" value="1"/>
</dbReference>
<organism evidence="21 22">
    <name type="scientific">Thalassotalea castellviae</name>
    <dbReference type="NCBI Taxonomy" id="3075612"/>
    <lineage>
        <taxon>Bacteria</taxon>
        <taxon>Pseudomonadati</taxon>
        <taxon>Pseudomonadota</taxon>
        <taxon>Gammaproteobacteria</taxon>
        <taxon>Alteromonadales</taxon>
        <taxon>Colwelliaceae</taxon>
        <taxon>Thalassotalea</taxon>
    </lineage>
</organism>
<sequence length="951" mass="108315">MLGYFQKTLLVFGLFIIVCSAHTEPYLEQSSQLSITQKISSIEAKTDQALILFELKELLTAFNLTNNERLDVLKAIEKNYQNTRDFINAIETVNRIILLTEQSDNSLDLAQAYKRLGIYHYLKGEYQQAIEHYHDALEIINRLNQPILIANMNNNIGLAQAALGQNIQAINSYQVAEKIYQEFGSELDRIDIRFNIAGLYLKLERYDTAIEAYLDVIERRKKIQDLSGLADAYSDLGIAYKQSNKAEIALEFMQKSLNYYLEKNDLFSLASIYHNIAEVYFELNQHDRVLTFAEESIAIAQENEYKTALSGALHTYAKGLYYLGNAEQSLSYLLQSQKIAEELNYAKQLLNNYSLFSLVYATLNQPANALKYHKLYILARNKRENDNFNLLLASYESEQLKQQVLQLKQNEQLQQLELSKTGQKRKFIIVAFGLLLLTAFFIYRRNAERRSKLELITKVKQRTKELELLADKLQAANKVKSLFLANMSHEIRTPLTAIIAQAEALIYDDIDEKTLHADINIIHSNSLHLLELINNILDLSKVEANKLDLDIQTQDLHCLLQDVSNMFTEQAKSKGLTFSVYHALPRPFVLPIDGIRIKQILINLCSNAVKFTSQGQVKVIVTIESQQLIFSVEDTGIGLSSSQINSLFESFTQGDSSISRRFGGTGLGLCLSQQLAQLMSGNIEISSVLNQGSTFTFILPISVELDNYQNRELELIQPAIEKDTVKENIENISGSILLAEDHQDNRKLISRLLRSLGLEVYTAKNGKEAVQKFLQYQPQVILLDIQMPEMDGIEAHTIMRQKGATQPIIALTANAMAHEVEEYLAQGFDDHLKKPIERKVFIQTICQYYQHKVCSDKVAETLNQVDFSDLVEQFKSNLALEQQDIILHIKNDDYEQLSQLVHRIAGAAQMFGFSALSQYALALETSLKNKDYERVTDQSQILLNEIDQVLW</sequence>
<dbReference type="Proteomes" id="UP001266357">
    <property type="component" value="Unassembled WGS sequence"/>
</dbReference>
<feature type="domain" description="HPt" evidence="20">
    <location>
        <begin position="863"/>
        <end position="951"/>
    </location>
</feature>
<dbReference type="Gene3D" id="3.30.565.10">
    <property type="entry name" value="Histidine kinase-like ATPase, C-terminal domain"/>
    <property type="match status" value="1"/>
</dbReference>